<dbReference type="Pfam" id="PF00355">
    <property type="entry name" value="Rieske"/>
    <property type="match status" value="1"/>
</dbReference>
<dbReference type="RefSeq" id="WP_120440475.1">
    <property type="nucleotide sequence ID" value="NZ_CP031078.1"/>
</dbReference>
<keyword evidence="3" id="KW-0408">Iron</keyword>
<evidence type="ECO:0000313" key="6">
    <source>
        <dbReference type="EMBL" id="AYF00209.1"/>
    </source>
</evidence>
<keyword evidence="4" id="KW-0411">Iron-sulfur</keyword>
<evidence type="ECO:0000256" key="1">
    <source>
        <dbReference type="ARBA" id="ARBA00022714"/>
    </source>
</evidence>
<evidence type="ECO:0000313" key="7">
    <source>
        <dbReference type="Proteomes" id="UP000272010"/>
    </source>
</evidence>
<dbReference type="Gene3D" id="2.102.10.10">
    <property type="entry name" value="Rieske [2Fe-2S] iron-sulphur domain"/>
    <property type="match status" value="1"/>
</dbReference>
<dbReference type="EMBL" id="CP031078">
    <property type="protein sequence ID" value="AYF00209.1"/>
    <property type="molecule type" value="Genomic_DNA"/>
</dbReference>
<dbReference type="PANTHER" id="PTHR40261:SF1">
    <property type="entry name" value="RIESKE DOMAIN-CONTAINING PROTEIN"/>
    <property type="match status" value="1"/>
</dbReference>
<dbReference type="CDD" id="cd03467">
    <property type="entry name" value="Rieske"/>
    <property type="match status" value="1"/>
</dbReference>
<gene>
    <name evidence="6" type="ORF">PY32053_00530</name>
</gene>
<sequence>MNDLCGNLVVLCHLDDIPDGEARGFLPAPDALRRIIIFRRGGHCRAFLDACPHFRSGTPMSWRADAYMNSDRTHLVCFAHGALFDPWTGDCTDGPCLGRRLTMVPIRILHSGQICLQDPAQDGPGWLSHAPKIGQ</sequence>
<dbReference type="PANTHER" id="PTHR40261">
    <property type="match status" value="1"/>
</dbReference>
<accession>A0A386UIV4</accession>
<dbReference type="InterPro" id="IPR036922">
    <property type="entry name" value="Rieske_2Fe-2S_sf"/>
</dbReference>
<proteinExistence type="predicted"/>
<keyword evidence="1" id="KW-0001">2Fe-2S</keyword>
<evidence type="ECO:0000256" key="4">
    <source>
        <dbReference type="ARBA" id="ARBA00023014"/>
    </source>
</evidence>
<name>A0A386UIV4_9RHOB</name>
<dbReference type="GO" id="GO:0046872">
    <property type="term" value="F:metal ion binding"/>
    <property type="evidence" value="ECO:0007669"/>
    <property type="project" value="UniProtKB-KW"/>
</dbReference>
<dbReference type="Proteomes" id="UP000272010">
    <property type="component" value="Chromosome"/>
</dbReference>
<evidence type="ECO:0000256" key="3">
    <source>
        <dbReference type="ARBA" id="ARBA00023004"/>
    </source>
</evidence>
<protein>
    <submittedName>
        <fullName evidence="6">(2Fe-2S)-binding protein</fullName>
    </submittedName>
</protein>
<dbReference type="PROSITE" id="PS51296">
    <property type="entry name" value="RIESKE"/>
    <property type="match status" value="1"/>
</dbReference>
<dbReference type="SUPFAM" id="SSF50022">
    <property type="entry name" value="ISP domain"/>
    <property type="match status" value="1"/>
</dbReference>
<evidence type="ECO:0000259" key="5">
    <source>
        <dbReference type="PROSITE" id="PS51296"/>
    </source>
</evidence>
<evidence type="ECO:0000256" key="2">
    <source>
        <dbReference type="ARBA" id="ARBA00022723"/>
    </source>
</evidence>
<dbReference type="InterPro" id="IPR017941">
    <property type="entry name" value="Rieske_2Fe-2S"/>
</dbReference>
<keyword evidence="2" id="KW-0479">Metal-binding</keyword>
<organism evidence="6 7">
    <name type="scientific">Paracoccus yeei</name>
    <dbReference type="NCBI Taxonomy" id="147645"/>
    <lineage>
        <taxon>Bacteria</taxon>
        <taxon>Pseudomonadati</taxon>
        <taxon>Pseudomonadota</taxon>
        <taxon>Alphaproteobacteria</taxon>
        <taxon>Rhodobacterales</taxon>
        <taxon>Paracoccaceae</taxon>
        <taxon>Paracoccus</taxon>
    </lineage>
</organism>
<reference evidence="7" key="1">
    <citation type="submission" date="2018-07" db="EMBL/GenBank/DDBJ databases">
        <title>Genome Structure of the Opportunistic Pathogen Paracoccus yeei (Alphaproteobacteria) and Identification of Putative Virulence Factors.</title>
        <authorList>
            <person name="Lasek R."/>
            <person name="Szuplewska M."/>
            <person name="Mitura M."/>
            <person name="Decewicz P."/>
            <person name="Chmielowska C."/>
            <person name="Pawlot A."/>
            <person name="Sentkowska D."/>
            <person name="Czarnecki J."/>
            <person name="Bartosik D."/>
        </authorList>
    </citation>
    <scope>NUCLEOTIDE SEQUENCE [LARGE SCALE GENOMIC DNA]</scope>
    <source>
        <strain evidence="7">CCUG 32053</strain>
    </source>
</reference>
<dbReference type="AlphaFoldDB" id="A0A386UIV4"/>
<dbReference type="GO" id="GO:0051537">
    <property type="term" value="F:2 iron, 2 sulfur cluster binding"/>
    <property type="evidence" value="ECO:0007669"/>
    <property type="project" value="UniProtKB-KW"/>
</dbReference>
<feature type="domain" description="Rieske" evidence="5">
    <location>
        <begin position="9"/>
        <end position="96"/>
    </location>
</feature>